<proteinExistence type="inferred from homology"/>
<dbReference type="PANTHER" id="PTHR33219:SF14">
    <property type="entry name" value="PROTEIN COFACTOR ASSEMBLY OF COMPLEX C SUBUNIT B CCB3, CHLOROPLASTIC-RELATED"/>
    <property type="match status" value="1"/>
</dbReference>
<keyword evidence="2" id="KW-1133">Transmembrane helix</keyword>
<dbReference type="GO" id="GO:0016020">
    <property type="term" value="C:membrane"/>
    <property type="evidence" value="ECO:0007669"/>
    <property type="project" value="InterPro"/>
</dbReference>
<comment type="caution">
    <text evidence="3">The sequence shown here is derived from an EMBL/GenBank/DDBJ whole genome shotgun (WGS) entry which is preliminary data.</text>
</comment>
<dbReference type="Proteomes" id="UP000278222">
    <property type="component" value="Unassembled WGS sequence"/>
</dbReference>
<feature type="transmembrane region" description="Helical" evidence="2">
    <location>
        <begin position="12"/>
        <end position="34"/>
    </location>
</feature>
<dbReference type="RefSeq" id="WP_123691626.1">
    <property type="nucleotide sequence ID" value="NZ_AP019700.1"/>
</dbReference>
<dbReference type="AlphaFoldDB" id="A0A3N1L3Q2"/>
<name>A0A3N1L3Q2_9PROT</name>
<evidence type="ECO:0000313" key="4">
    <source>
        <dbReference type="Proteomes" id="UP000278222"/>
    </source>
</evidence>
<dbReference type="InterPro" id="IPR003425">
    <property type="entry name" value="CCB3/YggT"/>
</dbReference>
<keyword evidence="4" id="KW-1185">Reference proteome</keyword>
<reference evidence="3 4" key="1">
    <citation type="submission" date="2018-11" db="EMBL/GenBank/DDBJ databases">
        <title>Genomic Encyclopedia of Type Strains, Phase IV (KMG-IV): sequencing the most valuable type-strain genomes for metagenomic binning, comparative biology and taxonomic classification.</title>
        <authorList>
            <person name="Goeker M."/>
        </authorList>
    </citation>
    <scope>NUCLEOTIDE SEQUENCE [LARGE SCALE GENOMIC DNA]</scope>
    <source>
        <strain evidence="3 4">DSM 5900</strain>
    </source>
</reference>
<evidence type="ECO:0000313" key="3">
    <source>
        <dbReference type="EMBL" id="ROP84035.1"/>
    </source>
</evidence>
<comment type="similarity">
    <text evidence="1">Belongs to the YggT family.</text>
</comment>
<gene>
    <name evidence="3" type="ORF">EDC65_3382</name>
</gene>
<evidence type="ECO:0000256" key="1">
    <source>
        <dbReference type="ARBA" id="ARBA00010894"/>
    </source>
</evidence>
<organism evidence="3 4">
    <name type="scientific">Stella humosa</name>
    <dbReference type="NCBI Taxonomy" id="94"/>
    <lineage>
        <taxon>Bacteria</taxon>
        <taxon>Pseudomonadati</taxon>
        <taxon>Pseudomonadota</taxon>
        <taxon>Alphaproteobacteria</taxon>
        <taxon>Rhodospirillales</taxon>
        <taxon>Stellaceae</taxon>
        <taxon>Stella</taxon>
    </lineage>
</organism>
<dbReference type="OrthoDB" id="9814445at2"/>
<dbReference type="PANTHER" id="PTHR33219">
    <property type="entry name" value="YLMG HOMOLOG PROTEIN 2, CHLOROPLASTIC"/>
    <property type="match status" value="1"/>
</dbReference>
<evidence type="ECO:0000256" key="2">
    <source>
        <dbReference type="SAM" id="Phobius"/>
    </source>
</evidence>
<accession>A0A3N1L3Q2</accession>
<dbReference type="Pfam" id="PF02325">
    <property type="entry name" value="CCB3_YggT"/>
    <property type="match status" value="1"/>
</dbReference>
<protein>
    <submittedName>
        <fullName evidence="3">YggT family protein</fullName>
    </submittedName>
</protein>
<keyword evidence="2" id="KW-0812">Transmembrane</keyword>
<dbReference type="EMBL" id="RJKX01000015">
    <property type="protein sequence ID" value="ROP84035.1"/>
    <property type="molecule type" value="Genomic_DNA"/>
</dbReference>
<keyword evidence="2" id="KW-0472">Membrane</keyword>
<sequence length="93" mass="10689">MNSLLHLLTSVIDIYMVILIAAAIMSWLFAFGIVNTRNRAVEVIAELLYRLTEPALRPIRRILPRMGGIDLSPIVLILLLQFLRNLLVEYFPR</sequence>